<sequence>MSAREIPSSPGRHVEELAAFAAAKGASHPSDFVARTLPSGMTYYDYVGQPIEIQEIDKRPYRLIKLINNIEVFLVQDSDYDLATAAMLVKAGYAQDPLNLPGLAHFCEHMLFINTEKYPEAGGFDSFLSIHNGISNAYTDIDHTCYYFSIANAGLEDALDRWSQFFIKPLFDPEYVRREVNAIDSEFKTHINNNAWRLDSLLSSLANPAHPFSKFGTGNYRTLAERAESLGLCLSTEVVSFYDRYYSSDVMSLAIIGSQDIQQLTEWAVQMFSHIPSKGISTKPCSTAPFAQDALGTLVHFKTVGKKFQLSIVFPLPKINHLWKSKPLEVIKDLLEFRAGGTLFDFLKQRGWAYDISCHQESDTDDYSFLRFEVNLTEDGYRSYHDVVRSVFSYLETLRQHHIPETFFNDLRQRRINEFRFEHLDHGTDLSEFLATSFLYSFYPRHLLLSGLNMIYEYSPTDYHLVLDSLRPSNCFFMLGSQDPGVECPLREEHFGVEYCLDVIDSAFVVELEQITPYREFAIPADNRFVSYDLELVSGIERPEEPLLEPTLLLRGKHGEVWHRRDDRFFLPKGKLGIELKMPRAVRTAPDSELVIST</sequence>
<keyword evidence="1" id="KW-0378">Hydrolase</keyword>
<accession>A0ACC1HCI5</accession>
<keyword evidence="1" id="KW-0645">Protease</keyword>
<reference evidence="1" key="1">
    <citation type="submission" date="2022-06" db="EMBL/GenBank/DDBJ databases">
        <title>Phylogenomic reconstructions and comparative analyses of Kickxellomycotina fungi.</title>
        <authorList>
            <person name="Reynolds N.K."/>
            <person name="Stajich J.E."/>
            <person name="Barry K."/>
            <person name="Grigoriev I.V."/>
            <person name="Crous P."/>
            <person name="Smith M.E."/>
        </authorList>
    </citation>
    <scope>NUCLEOTIDE SEQUENCE</scope>
    <source>
        <strain evidence="1">RSA 2271</strain>
    </source>
</reference>
<comment type="caution">
    <text evidence="1">The sequence shown here is derived from an EMBL/GenBank/DDBJ whole genome shotgun (WGS) entry which is preliminary data.</text>
</comment>
<gene>
    <name evidence="1" type="primary">STE23_4</name>
    <name evidence="1" type="ORF">EV182_004710</name>
</gene>
<evidence type="ECO:0000313" key="2">
    <source>
        <dbReference type="Proteomes" id="UP001145114"/>
    </source>
</evidence>
<keyword evidence="1" id="KW-0482">Metalloprotease</keyword>
<dbReference type="Proteomes" id="UP001145114">
    <property type="component" value="Unassembled WGS sequence"/>
</dbReference>
<evidence type="ECO:0000313" key="1">
    <source>
        <dbReference type="EMBL" id="KAJ1673710.1"/>
    </source>
</evidence>
<keyword evidence="2" id="KW-1185">Reference proteome</keyword>
<dbReference type="EMBL" id="JAMZIH010006651">
    <property type="protein sequence ID" value="KAJ1673710.1"/>
    <property type="molecule type" value="Genomic_DNA"/>
</dbReference>
<dbReference type="EC" id="3.4.24.56" evidence="1"/>
<protein>
    <submittedName>
        <fullName evidence="1">Metalloprotease</fullName>
        <ecNumber evidence="1">3.4.24.56</ecNumber>
    </submittedName>
</protein>
<name>A0ACC1HCI5_9FUNG</name>
<proteinExistence type="predicted"/>
<feature type="non-terminal residue" evidence="1">
    <location>
        <position position="598"/>
    </location>
</feature>
<organism evidence="1 2">
    <name type="scientific">Spiromyces aspiralis</name>
    <dbReference type="NCBI Taxonomy" id="68401"/>
    <lineage>
        <taxon>Eukaryota</taxon>
        <taxon>Fungi</taxon>
        <taxon>Fungi incertae sedis</taxon>
        <taxon>Zoopagomycota</taxon>
        <taxon>Kickxellomycotina</taxon>
        <taxon>Kickxellomycetes</taxon>
        <taxon>Kickxellales</taxon>
        <taxon>Kickxellaceae</taxon>
        <taxon>Spiromyces</taxon>
    </lineage>
</organism>